<evidence type="ECO:0000313" key="6">
    <source>
        <dbReference type="EMBL" id="MCZ8545869.1"/>
    </source>
</evidence>
<dbReference type="Pfam" id="PF00440">
    <property type="entry name" value="TetR_N"/>
    <property type="match status" value="1"/>
</dbReference>
<evidence type="ECO:0000256" key="3">
    <source>
        <dbReference type="ARBA" id="ARBA00023163"/>
    </source>
</evidence>
<protein>
    <submittedName>
        <fullName evidence="6">TetR/AcrR family transcriptional regulator</fullName>
    </submittedName>
</protein>
<dbReference type="InterPro" id="IPR001647">
    <property type="entry name" value="HTH_TetR"/>
</dbReference>
<dbReference type="SUPFAM" id="SSF48498">
    <property type="entry name" value="Tetracyclin repressor-like, C-terminal domain"/>
    <property type="match status" value="1"/>
</dbReference>
<keyword evidence="3" id="KW-0804">Transcription</keyword>
<dbReference type="Pfam" id="PF21993">
    <property type="entry name" value="TetR_C_13_2"/>
    <property type="match status" value="1"/>
</dbReference>
<keyword evidence="7" id="KW-1185">Reference proteome</keyword>
<dbReference type="InterPro" id="IPR054156">
    <property type="entry name" value="YxaF_TetR_C"/>
</dbReference>
<sequence length="204" mass="22057">MASIEIGQPLTARGKATRARIVEAATELVRAHGVANTSLDAVLAASDTSKSQLYHYFADKDDLVLAVIQRQTECVLATHESHLRKLHSLAGLRRWRDAVVELSRQTDCAGGCPLGSLVSELAESPRPRELLAESFARWEALLVAGFRAIQARSGTRRDCDLTELATVVLAALQGGLLLAQTTRSTRALELALDMAIDHVEAHLA</sequence>
<feature type="DNA-binding region" description="H-T-H motif" evidence="4">
    <location>
        <begin position="38"/>
        <end position="57"/>
    </location>
</feature>
<evidence type="ECO:0000313" key="7">
    <source>
        <dbReference type="Proteomes" id="UP001152178"/>
    </source>
</evidence>
<feature type="domain" description="HTH tetR-type" evidence="5">
    <location>
        <begin position="15"/>
        <end position="75"/>
    </location>
</feature>
<dbReference type="InterPro" id="IPR036271">
    <property type="entry name" value="Tet_transcr_reg_TetR-rel_C_sf"/>
</dbReference>
<keyword evidence="2 4" id="KW-0238">DNA-binding</keyword>
<evidence type="ECO:0000256" key="1">
    <source>
        <dbReference type="ARBA" id="ARBA00023015"/>
    </source>
</evidence>
<evidence type="ECO:0000256" key="4">
    <source>
        <dbReference type="PROSITE-ProRule" id="PRU00335"/>
    </source>
</evidence>
<dbReference type="EMBL" id="JAPFQA010000006">
    <property type="protein sequence ID" value="MCZ8545869.1"/>
    <property type="molecule type" value="Genomic_DNA"/>
</dbReference>
<dbReference type="PRINTS" id="PR00455">
    <property type="entry name" value="HTHTETR"/>
</dbReference>
<dbReference type="RefSeq" id="WP_269906256.1">
    <property type="nucleotide sequence ID" value="NZ_JAPFQA010000006.1"/>
</dbReference>
<name>A0ABT4QWJ2_9HYPH</name>
<organism evidence="6 7">
    <name type="scientific">Mesorhizobium qingshengii</name>
    <dbReference type="NCBI Taxonomy" id="1165689"/>
    <lineage>
        <taxon>Bacteria</taxon>
        <taxon>Pseudomonadati</taxon>
        <taxon>Pseudomonadota</taxon>
        <taxon>Alphaproteobacteria</taxon>
        <taxon>Hyphomicrobiales</taxon>
        <taxon>Phyllobacteriaceae</taxon>
        <taxon>Mesorhizobium</taxon>
    </lineage>
</organism>
<evidence type="ECO:0000256" key="2">
    <source>
        <dbReference type="ARBA" id="ARBA00023125"/>
    </source>
</evidence>
<dbReference type="PANTHER" id="PTHR47506">
    <property type="entry name" value="TRANSCRIPTIONAL REGULATORY PROTEIN"/>
    <property type="match status" value="1"/>
</dbReference>
<dbReference type="InterPro" id="IPR009057">
    <property type="entry name" value="Homeodomain-like_sf"/>
</dbReference>
<keyword evidence="1" id="KW-0805">Transcription regulation</keyword>
<reference evidence="6" key="1">
    <citation type="submission" date="2022-11" db="EMBL/GenBank/DDBJ databases">
        <authorList>
            <person name="Coimbra C."/>
        </authorList>
    </citation>
    <scope>NUCLEOTIDE SEQUENCE</scope>
    <source>
        <strain evidence="6">Jales19</strain>
    </source>
</reference>
<dbReference type="PANTHER" id="PTHR47506:SF1">
    <property type="entry name" value="HTH-TYPE TRANSCRIPTIONAL REGULATOR YJDC"/>
    <property type="match status" value="1"/>
</dbReference>
<dbReference type="PROSITE" id="PS50977">
    <property type="entry name" value="HTH_TETR_2"/>
    <property type="match status" value="1"/>
</dbReference>
<proteinExistence type="predicted"/>
<accession>A0ABT4QWJ2</accession>
<dbReference type="Gene3D" id="1.10.357.10">
    <property type="entry name" value="Tetracycline Repressor, domain 2"/>
    <property type="match status" value="1"/>
</dbReference>
<dbReference type="SUPFAM" id="SSF46689">
    <property type="entry name" value="Homeodomain-like"/>
    <property type="match status" value="1"/>
</dbReference>
<dbReference type="Proteomes" id="UP001152178">
    <property type="component" value="Unassembled WGS sequence"/>
</dbReference>
<comment type="caution">
    <text evidence="6">The sequence shown here is derived from an EMBL/GenBank/DDBJ whole genome shotgun (WGS) entry which is preliminary data.</text>
</comment>
<evidence type="ECO:0000259" key="5">
    <source>
        <dbReference type="PROSITE" id="PS50977"/>
    </source>
</evidence>
<gene>
    <name evidence="6" type="ORF">OOJ09_16900</name>
</gene>